<reference evidence="2" key="1">
    <citation type="submission" date="2018-07" db="EMBL/GenBank/DDBJ databases">
        <title>Genome assembly of strain Ka43.</title>
        <authorList>
            <person name="Kukolya J."/>
            <person name="Nagy I."/>
            <person name="Horvath B."/>
            <person name="Toth A."/>
        </authorList>
    </citation>
    <scope>NUCLEOTIDE SEQUENCE</scope>
    <source>
        <strain evidence="2">KB43</strain>
    </source>
</reference>
<name>A0A928V492_9GAMM</name>
<dbReference type="InterPro" id="IPR007163">
    <property type="entry name" value="VCA0040-like"/>
</dbReference>
<keyword evidence="1" id="KW-0812">Transmembrane</keyword>
<feature type="transmembrane region" description="Helical" evidence="1">
    <location>
        <begin position="55"/>
        <end position="78"/>
    </location>
</feature>
<feature type="transmembrane region" description="Helical" evidence="1">
    <location>
        <begin position="111"/>
        <end position="132"/>
    </location>
</feature>
<feature type="transmembrane region" description="Helical" evidence="1">
    <location>
        <begin position="183"/>
        <end position="205"/>
    </location>
</feature>
<keyword evidence="1" id="KW-1133">Transmembrane helix</keyword>
<keyword evidence="1" id="KW-0472">Membrane</keyword>
<feature type="transmembrane region" description="Helical" evidence="1">
    <location>
        <begin position="269"/>
        <end position="289"/>
    </location>
</feature>
<gene>
    <name evidence="2" type="ORF">C4F51_12455</name>
</gene>
<organism evidence="2 3">
    <name type="scientific">Cellvibrio polysaccharolyticus</name>
    <dbReference type="NCBI Taxonomy" id="2082724"/>
    <lineage>
        <taxon>Bacteria</taxon>
        <taxon>Pseudomonadati</taxon>
        <taxon>Pseudomonadota</taxon>
        <taxon>Gammaproteobacteria</taxon>
        <taxon>Cellvibrionales</taxon>
        <taxon>Cellvibrionaceae</taxon>
        <taxon>Cellvibrio</taxon>
    </lineage>
</organism>
<proteinExistence type="predicted"/>
<sequence>MGAADIVPGVSGGTVAFITGVYEELLDSLKKMTPASLAIWFREGFGAFWRHINGFFLMSLFCGILLSILSLANVVTWLLAEHPLLVWGFFYGMVLASTIYIAKPLPFRNPLIVFLFVVGVVFATGVSMIRPAELPGEWWVVFLAGSIAICAMLLPGTSGSFMLILMGLYGFILQSLVEFNLVILISFAAGCATGLLMFSHLLSWLLRNYHDVTLALMTGFLLGSLSIIWPWKHVLEMVVDRHGKQIPVQQENVLPDQFLALTGTDPQTLPVLGVALFGFILVFALEYGANVYRRKLQK</sequence>
<dbReference type="PANTHER" id="PTHR37308:SF1">
    <property type="entry name" value="POLYPRENYL-PHOSPHATE TRANSPORTER"/>
    <property type="match status" value="1"/>
</dbReference>
<feature type="transmembrane region" description="Helical" evidence="1">
    <location>
        <begin position="84"/>
        <end position="102"/>
    </location>
</feature>
<evidence type="ECO:0000313" key="3">
    <source>
        <dbReference type="Proteomes" id="UP000652567"/>
    </source>
</evidence>
<comment type="caution">
    <text evidence="2">The sequence shown here is derived from an EMBL/GenBank/DDBJ whole genome shotgun (WGS) entry which is preliminary data.</text>
</comment>
<dbReference type="EMBL" id="PRDL01000001">
    <property type="protein sequence ID" value="MBE8717997.1"/>
    <property type="molecule type" value="Genomic_DNA"/>
</dbReference>
<dbReference type="Proteomes" id="UP000652567">
    <property type="component" value="Unassembled WGS sequence"/>
</dbReference>
<keyword evidence="3" id="KW-1185">Reference proteome</keyword>
<evidence type="ECO:0000256" key="1">
    <source>
        <dbReference type="SAM" id="Phobius"/>
    </source>
</evidence>
<protein>
    <submittedName>
        <fullName evidence="2">DUF368 domain-containing protein</fullName>
    </submittedName>
</protein>
<dbReference type="AlphaFoldDB" id="A0A928V492"/>
<feature type="transmembrane region" description="Helical" evidence="1">
    <location>
        <begin position="138"/>
        <end position="154"/>
    </location>
</feature>
<feature type="transmembrane region" description="Helical" evidence="1">
    <location>
        <begin position="212"/>
        <end position="231"/>
    </location>
</feature>
<dbReference type="PANTHER" id="PTHR37308">
    <property type="entry name" value="INTEGRAL MEMBRANE PROTEIN"/>
    <property type="match status" value="1"/>
</dbReference>
<dbReference type="Pfam" id="PF04018">
    <property type="entry name" value="VCA0040-like"/>
    <property type="match status" value="1"/>
</dbReference>
<evidence type="ECO:0000313" key="2">
    <source>
        <dbReference type="EMBL" id="MBE8717997.1"/>
    </source>
</evidence>
<accession>A0A928V492</accession>